<dbReference type="SFLD" id="SFLDG01140">
    <property type="entry name" value="C2.B:_Phosphomannomutase_and_P"/>
    <property type="match status" value="1"/>
</dbReference>
<evidence type="ECO:0000313" key="1">
    <source>
        <dbReference type="EMBL" id="MEN0641911.1"/>
    </source>
</evidence>
<dbReference type="NCBIfam" id="TIGR01484">
    <property type="entry name" value="HAD-SF-IIB"/>
    <property type="match status" value="1"/>
</dbReference>
<accession>A0ABU9VDE2</accession>
<evidence type="ECO:0000313" key="2">
    <source>
        <dbReference type="Proteomes" id="UP001418796"/>
    </source>
</evidence>
<dbReference type="PANTHER" id="PTHR10000:SF53">
    <property type="entry name" value="5-AMINO-6-(5-PHOSPHO-D-RIBITYLAMINO)URACIL PHOSPHATASE YBJI-RELATED"/>
    <property type="match status" value="1"/>
</dbReference>
<dbReference type="InterPro" id="IPR023214">
    <property type="entry name" value="HAD_sf"/>
</dbReference>
<dbReference type="GO" id="GO:0016787">
    <property type="term" value="F:hydrolase activity"/>
    <property type="evidence" value="ECO:0007669"/>
    <property type="project" value="UniProtKB-KW"/>
</dbReference>
<dbReference type="PANTHER" id="PTHR10000">
    <property type="entry name" value="PHOSPHOSERINE PHOSPHATASE"/>
    <property type="match status" value="1"/>
</dbReference>
<keyword evidence="2" id="KW-1185">Reference proteome</keyword>
<name>A0ABU9VDE2_9BACI</name>
<sequence length="268" mass="29928">MLKLIVTDLDGTFLNNQHTFDKDYFVKVHERMKQRGITFVACTGKQCERVEALFDGVGEDIWILGDSATRIKKAGQVIKDFTIEHSVAMQAIEKIEGFATDLSVIVCTRQAAYVHSSINKDSYKMVRGSYEKVIKVDDFNKIEGEVLKITVYDGKGRSSQLRKHVETSLLNQIYIVDSEANWLDITTFGVHKGETVKTIQSMLGVTKEETASFGDGENDVELMDIASYSFAVNNACENTKKAAQYVMKQTNDENGVLQTIEALLNVGS</sequence>
<gene>
    <name evidence="1" type="ORF">MKY91_01895</name>
</gene>
<keyword evidence="1" id="KW-0378">Hydrolase</keyword>
<dbReference type="RefSeq" id="WP_343129083.1">
    <property type="nucleotide sequence ID" value="NZ_JBCITK010000001.1"/>
</dbReference>
<dbReference type="EMBL" id="JBCITK010000001">
    <property type="protein sequence ID" value="MEN0641911.1"/>
    <property type="molecule type" value="Genomic_DNA"/>
</dbReference>
<dbReference type="Gene3D" id="3.40.50.1000">
    <property type="entry name" value="HAD superfamily/HAD-like"/>
    <property type="match status" value="1"/>
</dbReference>
<dbReference type="Gene3D" id="3.30.1240.10">
    <property type="match status" value="1"/>
</dbReference>
<reference evidence="1 2" key="1">
    <citation type="submission" date="2024-03" db="EMBL/GenBank/DDBJ databases">
        <title>Bacilli Hybrid Assemblies.</title>
        <authorList>
            <person name="Kovac J."/>
        </authorList>
    </citation>
    <scope>NUCLEOTIDE SEQUENCE [LARGE SCALE GENOMIC DNA]</scope>
    <source>
        <strain evidence="1 2">FSL R7-0666</strain>
    </source>
</reference>
<organism evidence="1 2">
    <name type="scientific">Alkalicoccobacillus gibsonii</name>
    <dbReference type="NCBI Taxonomy" id="79881"/>
    <lineage>
        <taxon>Bacteria</taxon>
        <taxon>Bacillati</taxon>
        <taxon>Bacillota</taxon>
        <taxon>Bacilli</taxon>
        <taxon>Bacillales</taxon>
        <taxon>Bacillaceae</taxon>
        <taxon>Alkalicoccobacillus</taxon>
    </lineage>
</organism>
<proteinExistence type="predicted"/>
<protein>
    <submittedName>
        <fullName evidence="1">HAD-IIB family hydrolase</fullName>
    </submittedName>
</protein>
<dbReference type="Pfam" id="PF08282">
    <property type="entry name" value="Hydrolase_3"/>
    <property type="match status" value="1"/>
</dbReference>
<dbReference type="Proteomes" id="UP001418796">
    <property type="component" value="Unassembled WGS sequence"/>
</dbReference>
<dbReference type="SUPFAM" id="SSF56784">
    <property type="entry name" value="HAD-like"/>
    <property type="match status" value="1"/>
</dbReference>
<dbReference type="InterPro" id="IPR036412">
    <property type="entry name" value="HAD-like_sf"/>
</dbReference>
<comment type="caution">
    <text evidence="1">The sequence shown here is derived from an EMBL/GenBank/DDBJ whole genome shotgun (WGS) entry which is preliminary data.</text>
</comment>
<dbReference type="SFLD" id="SFLDS00003">
    <property type="entry name" value="Haloacid_Dehalogenase"/>
    <property type="match status" value="1"/>
</dbReference>
<dbReference type="InterPro" id="IPR006379">
    <property type="entry name" value="HAD-SF_hydro_IIB"/>
</dbReference>